<dbReference type="InterPro" id="IPR054734">
    <property type="entry name" value="PqqF-like_C_4"/>
</dbReference>
<dbReference type="GO" id="GO:0043171">
    <property type="term" value="P:peptide catabolic process"/>
    <property type="evidence" value="ECO:0007669"/>
    <property type="project" value="TreeGrafter"/>
</dbReference>
<evidence type="ECO:0000259" key="8">
    <source>
        <dbReference type="Pfam" id="PF00675"/>
    </source>
</evidence>
<dbReference type="SUPFAM" id="SSF63411">
    <property type="entry name" value="LuxS/MPP-like metallohydrolase"/>
    <property type="match status" value="4"/>
</dbReference>
<dbReference type="GO" id="GO:0004222">
    <property type="term" value="F:metalloendopeptidase activity"/>
    <property type="evidence" value="ECO:0007669"/>
    <property type="project" value="InterPro"/>
</dbReference>
<keyword evidence="13" id="KW-1185">Reference proteome</keyword>
<dbReference type="GO" id="GO:0046872">
    <property type="term" value="F:metal ion binding"/>
    <property type="evidence" value="ECO:0007669"/>
    <property type="project" value="UniProtKB-KW"/>
</dbReference>
<dbReference type="PROSITE" id="PS00143">
    <property type="entry name" value="INSULINASE"/>
    <property type="match status" value="1"/>
</dbReference>
<name>A0A564YMY3_HYMDI</name>
<dbReference type="Gene3D" id="3.30.830.10">
    <property type="entry name" value="Metalloenzyme, LuxS/M16 peptidase-like"/>
    <property type="match status" value="4"/>
</dbReference>
<evidence type="ECO:0000256" key="1">
    <source>
        <dbReference type="ARBA" id="ARBA00007261"/>
    </source>
</evidence>
<dbReference type="InterPro" id="IPR011249">
    <property type="entry name" value="Metalloenz_LuxS/M16"/>
</dbReference>
<keyword evidence="5" id="KW-0862">Zinc</keyword>
<evidence type="ECO:0000259" key="11">
    <source>
        <dbReference type="Pfam" id="PF22456"/>
    </source>
</evidence>
<evidence type="ECO:0000256" key="4">
    <source>
        <dbReference type="ARBA" id="ARBA00022801"/>
    </source>
</evidence>
<evidence type="ECO:0008006" key="14">
    <source>
        <dbReference type="Google" id="ProtNLM"/>
    </source>
</evidence>
<keyword evidence="6" id="KW-0482">Metalloprotease</keyword>
<feature type="domain" description="Coenzyme PQQ synthesis protein F-like C-terminal lobe" evidence="11">
    <location>
        <begin position="804"/>
        <end position="902"/>
    </location>
</feature>
<dbReference type="PANTHER" id="PTHR43690">
    <property type="entry name" value="NARDILYSIN"/>
    <property type="match status" value="1"/>
</dbReference>
<dbReference type="InterPro" id="IPR032632">
    <property type="entry name" value="Peptidase_M16_M"/>
</dbReference>
<dbReference type="Pfam" id="PF16187">
    <property type="entry name" value="Peptidase_M16_M"/>
    <property type="match status" value="1"/>
</dbReference>
<evidence type="ECO:0000313" key="12">
    <source>
        <dbReference type="EMBL" id="VUZ48632.1"/>
    </source>
</evidence>
<dbReference type="InterPro" id="IPR007863">
    <property type="entry name" value="Peptidase_M16_C"/>
</dbReference>
<proteinExistence type="inferred from homology"/>
<dbReference type="FunFam" id="3.30.830.10:FF:000004">
    <property type="entry name" value="Putative insulin-degrading enzyme"/>
    <property type="match status" value="1"/>
</dbReference>
<comment type="similarity">
    <text evidence="1 7">Belongs to the peptidase M16 family.</text>
</comment>
<keyword evidence="3" id="KW-0479">Metal-binding</keyword>
<sequence>MMLNTAEATNNRCPINVEVGNGFTKASPTLQKSNSIIREEIKITKSENDERLYRIVTLPNQLRVLLISDSRTDKAAACLAVAVGSFSDPVEIPGLAHFCEHMILLGSEKHPEENGYAKFVDSHCGSVNAFTTPTETCYAFDVAPEYLYESLERFSNLFESPLFTESATEREVNAVDSEHAKNYSADNRRVMQVDKLLASQEHDYAKFSTGNKMTLFDNLREKSINVRDELVKFHAKYYSSNIMAVTIVAKESLDEMESRYAPLFVNIPNLNISPKTWSSTPWTKEYLQKKISIVPVRDTHELRLLWPTKDYNEFYKAAPTNYLTHLLGHESAGSLLSELKRRQLATALVTESFRPGSGFASILLYIELTDQGLEKVDEIITLIFQYINMLKAEGYQQWVLEEERDSRALIFRFKSKEELFEYVCKLSSRMFRYAPEDILTSGYLISEFRQDLVEEIISYITPENFRYYVISKKVADSCDCIEKYYRTPYGCESIPPEKIEAWKNCGLNEALHLPPRNPYMPTDFSLKCKLNPDQEDSALGPRVIQETPGSLLWFKQDSNFKLPKSFICFNLISPVLSQDPMQDLLLQLFGDLLFDFVNENTYQYALAGLNFEVPVAPPTLRLMFVGYSHKIPLLVENIVNTLMQFTKPDKKRFDTLLRKLELKVKNFTSYSALEQADRYAVSVLYDRSYQHEDRIAAVEQITYEDLLQFISTFFNRIYVETLVYGNEDVESALKYNQIMIDGLKKYTKWRPPVSCPSPHMREVEIPTGPAHILERINRSNEISAIRVYYQNQSINAKNCAMHRLFEQIIHQPAFTTLRTEKQLGYIVAAGHHRSNSFQGICVLIQSKYHPRDLDDHIEEFMAGVEEMLENMSDKEFEDHKESVIAALLLKPKTMNQQCTRYWGQIVRQRYDFDLSDREVEAIKTIKKNDVQRFYQTYIKPTSEARRKFAVYVTSERAPATDKVDSGILIENPTKFKRTLPLRPIAVSRRHAESTRINETQ</sequence>
<gene>
    <name evidence="12" type="ORF">WMSIL1_LOCUS7857</name>
</gene>
<evidence type="ECO:0000256" key="7">
    <source>
        <dbReference type="RuleBase" id="RU004447"/>
    </source>
</evidence>
<evidence type="ECO:0000259" key="9">
    <source>
        <dbReference type="Pfam" id="PF05193"/>
    </source>
</evidence>
<reference evidence="12 13" key="1">
    <citation type="submission" date="2019-07" db="EMBL/GenBank/DDBJ databases">
        <authorList>
            <person name="Jastrzebski P J."/>
            <person name="Paukszto L."/>
            <person name="Jastrzebski P J."/>
        </authorList>
    </citation>
    <scope>NUCLEOTIDE SEQUENCE [LARGE SCALE GENOMIC DNA]</scope>
    <source>
        <strain evidence="12 13">WMS-il1</strain>
    </source>
</reference>
<dbReference type="EMBL" id="CABIJS010000299">
    <property type="protein sequence ID" value="VUZ48632.1"/>
    <property type="molecule type" value="Genomic_DNA"/>
</dbReference>
<organism evidence="12 13">
    <name type="scientific">Hymenolepis diminuta</name>
    <name type="common">Rat tapeworm</name>
    <dbReference type="NCBI Taxonomy" id="6216"/>
    <lineage>
        <taxon>Eukaryota</taxon>
        <taxon>Metazoa</taxon>
        <taxon>Spiralia</taxon>
        <taxon>Lophotrochozoa</taxon>
        <taxon>Platyhelminthes</taxon>
        <taxon>Cestoda</taxon>
        <taxon>Eucestoda</taxon>
        <taxon>Cyclophyllidea</taxon>
        <taxon>Hymenolepididae</taxon>
        <taxon>Hymenolepis</taxon>
    </lineage>
</organism>
<dbReference type="GO" id="GO:0005739">
    <property type="term" value="C:mitochondrion"/>
    <property type="evidence" value="ECO:0007669"/>
    <property type="project" value="TreeGrafter"/>
</dbReference>
<dbReference type="GO" id="GO:0051603">
    <property type="term" value="P:proteolysis involved in protein catabolic process"/>
    <property type="evidence" value="ECO:0007669"/>
    <property type="project" value="TreeGrafter"/>
</dbReference>
<feature type="domain" description="Peptidase M16 middle/third" evidence="10">
    <location>
        <begin position="411"/>
        <end position="697"/>
    </location>
</feature>
<evidence type="ECO:0000256" key="3">
    <source>
        <dbReference type="ARBA" id="ARBA00022723"/>
    </source>
</evidence>
<dbReference type="Pfam" id="PF05193">
    <property type="entry name" value="Peptidase_M16_C"/>
    <property type="match status" value="1"/>
</dbReference>
<dbReference type="InterPro" id="IPR011765">
    <property type="entry name" value="Pept_M16_N"/>
</dbReference>
<protein>
    <recommendedName>
        <fullName evidence="14">Insulin-degrading enzyme</fullName>
    </recommendedName>
</protein>
<evidence type="ECO:0000256" key="6">
    <source>
        <dbReference type="ARBA" id="ARBA00023049"/>
    </source>
</evidence>
<dbReference type="Proteomes" id="UP000321570">
    <property type="component" value="Unassembled WGS sequence"/>
</dbReference>
<evidence type="ECO:0000256" key="2">
    <source>
        <dbReference type="ARBA" id="ARBA00022670"/>
    </source>
</evidence>
<feature type="domain" description="Peptidase M16 C-terminal" evidence="9">
    <location>
        <begin position="227"/>
        <end position="405"/>
    </location>
</feature>
<evidence type="ECO:0000256" key="5">
    <source>
        <dbReference type="ARBA" id="ARBA00022833"/>
    </source>
</evidence>
<dbReference type="FunFam" id="3.30.830.10:FF:000005">
    <property type="entry name" value="nardilysin isoform X1"/>
    <property type="match status" value="1"/>
</dbReference>
<keyword evidence="4" id="KW-0378">Hydrolase</keyword>
<dbReference type="Pfam" id="PF00675">
    <property type="entry name" value="Peptidase_M16"/>
    <property type="match status" value="1"/>
</dbReference>
<dbReference type="InterPro" id="IPR001431">
    <property type="entry name" value="Pept_M16_Zn_BS"/>
</dbReference>
<evidence type="ECO:0000313" key="13">
    <source>
        <dbReference type="Proteomes" id="UP000321570"/>
    </source>
</evidence>
<dbReference type="PANTHER" id="PTHR43690:SF18">
    <property type="entry name" value="INSULIN-DEGRADING ENZYME-RELATED"/>
    <property type="match status" value="1"/>
</dbReference>
<feature type="domain" description="Peptidase M16 N-terminal" evidence="8">
    <location>
        <begin position="63"/>
        <end position="188"/>
    </location>
</feature>
<evidence type="ECO:0000259" key="10">
    <source>
        <dbReference type="Pfam" id="PF16187"/>
    </source>
</evidence>
<accession>A0A564YMY3</accession>
<dbReference type="GO" id="GO:0005829">
    <property type="term" value="C:cytosol"/>
    <property type="evidence" value="ECO:0007669"/>
    <property type="project" value="TreeGrafter"/>
</dbReference>
<keyword evidence="2" id="KW-0645">Protease</keyword>
<dbReference type="AlphaFoldDB" id="A0A564YMY3"/>
<dbReference type="Pfam" id="PF22456">
    <property type="entry name" value="PqqF-like_C_4"/>
    <property type="match status" value="1"/>
</dbReference>
<dbReference type="InterPro" id="IPR050626">
    <property type="entry name" value="Peptidase_M16"/>
</dbReference>